<name>A0A5C6S612_9RHOB</name>
<accession>A0A5C6S612</accession>
<gene>
    <name evidence="2" type="ORF">FQV27_08735</name>
</gene>
<evidence type="ECO:0000313" key="2">
    <source>
        <dbReference type="EMBL" id="TXB69054.1"/>
    </source>
</evidence>
<evidence type="ECO:0000313" key="3">
    <source>
        <dbReference type="Proteomes" id="UP000321562"/>
    </source>
</evidence>
<feature type="transmembrane region" description="Helical" evidence="1">
    <location>
        <begin position="50"/>
        <end position="69"/>
    </location>
</feature>
<organism evidence="2 3">
    <name type="scientific">Paracoccus aurantiacus</name>
    <dbReference type="NCBI Taxonomy" id="2599412"/>
    <lineage>
        <taxon>Bacteria</taxon>
        <taxon>Pseudomonadati</taxon>
        <taxon>Pseudomonadota</taxon>
        <taxon>Alphaproteobacteria</taxon>
        <taxon>Rhodobacterales</taxon>
        <taxon>Paracoccaceae</taxon>
        <taxon>Paracoccus</taxon>
    </lineage>
</organism>
<sequence length="164" mass="18625">MPYIWSDVGDARQMRATPHRSLPRKGFVWFIGITASLLCLPLLAVLGNVILWALLPFMLAAIAAIWWAIELSYRSGTSEEILRITPERITVTRLDPDGAKREWSANPYWIRATIRPGPVDDYLTLTGDHESGREIELGAFLTPEERRDLQRDVNRELARIRGTG</sequence>
<proteinExistence type="predicted"/>
<dbReference type="OrthoDB" id="9808190at2"/>
<keyword evidence="3" id="KW-1185">Reference proteome</keyword>
<dbReference type="Pfam" id="PF10003">
    <property type="entry name" value="DUF2244"/>
    <property type="match status" value="1"/>
</dbReference>
<dbReference type="InterPro" id="IPR019253">
    <property type="entry name" value="DUF2244_TM"/>
</dbReference>
<dbReference type="Proteomes" id="UP000321562">
    <property type="component" value="Unassembled WGS sequence"/>
</dbReference>
<dbReference type="RefSeq" id="WP_147097611.1">
    <property type="nucleotide sequence ID" value="NZ_JBHUFH010000002.1"/>
</dbReference>
<comment type="caution">
    <text evidence="2">The sequence shown here is derived from an EMBL/GenBank/DDBJ whole genome shotgun (WGS) entry which is preliminary data.</text>
</comment>
<reference evidence="2 3" key="1">
    <citation type="submission" date="2019-08" db="EMBL/GenBank/DDBJ databases">
        <authorList>
            <person name="Ye J."/>
        </authorList>
    </citation>
    <scope>NUCLEOTIDE SEQUENCE [LARGE SCALE GENOMIC DNA]</scope>
    <source>
        <strain evidence="2 3">TK008</strain>
    </source>
</reference>
<dbReference type="EMBL" id="VOPL01000003">
    <property type="protein sequence ID" value="TXB69054.1"/>
    <property type="molecule type" value="Genomic_DNA"/>
</dbReference>
<keyword evidence="1" id="KW-0812">Transmembrane</keyword>
<evidence type="ECO:0000256" key="1">
    <source>
        <dbReference type="SAM" id="Phobius"/>
    </source>
</evidence>
<keyword evidence="1" id="KW-1133">Transmembrane helix</keyword>
<feature type="transmembrane region" description="Helical" evidence="1">
    <location>
        <begin position="27"/>
        <end position="44"/>
    </location>
</feature>
<protein>
    <submittedName>
        <fullName evidence="2">DUF2244 domain-containing protein</fullName>
    </submittedName>
</protein>
<keyword evidence="1" id="KW-0472">Membrane</keyword>
<dbReference type="AlphaFoldDB" id="A0A5C6S612"/>